<comment type="cofactor">
    <cofactor evidence="1 8 9">
        <name>pyridoxal 5'-phosphate</name>
        <dbReference type="ChEBI" id="CHEBI:597326"/>
    </cofactor>
</comment>
<evidence type="ECO:0000256" key="5">
    <source>
        <dbReference type="ARBA" id="ARBA00022917"/>
    </source>
</evidence>
<dbReference type="Pfam" id="PF03841">
    <property type="entry name" value="SelA"/>
    <property type="match status" value="1"/>
</dbReference>
<keyword evidence="6 8" id="KW-0711">Selenium</keyword>
<dbReference type="OrthoDB" id="9787096at2"/>
<evidence type="ECO:0000313" key="10">
    <source>
        <dbReference type="EMBL" id="PYZ95271.1"/>
    </source>
</evidence>
<protein>
    <recommendedName>
        <fullName evidence="8">L-seryl-tRNA(Sec) selenium transferase</fullName>
        <ecNumber evidence="8">2.9.1.1</ecNumber>
    </recommendedName>
    <alternativeName>
        <fullName evidence="8">Selenocysteine synthase</fullName>
        <shortName evidence="8">Sec synthase</shortName>
    </alternativeName>
    <alternativeName>
        <fullName evidence="8">Selenocysteinyl-tRNA(Sec) synthase</fullName>
    </alternativeName>
</protein>
<evidence type="ECO:0000256" key="2">
    <source>
        <dbReference type="ARBA" id="ARBA00022490"/>
    </source>
</evidence>
<dbReference type="InterPro" id="IPR004534">
    <property type="entry name" value="SelA_trans"/>
</dbReference>
<comment type="function">
    <text evidence="8">Converts seryl-tRNA(Sec) to selenocysteinyl-tRNA(Sec) required for selenoprotein biosynthesis.</text>
</comment>
<dbReference type="RefSeq" id="WP_110608906.1">
    <property type="nucleotide sequence ID" value="NZ_PDOD01000001.1"/>
</dbReference>
<dbReference type="PANTHER" id="PTHR32328:SF0">
    <property type="entry name" value="L-SERYL-TRNA(SEC) SELENIUM TRANSFERASE"/>
    <property type="match status" value="1"/>
</dbReference>
<dbReference type="GO" id="GO:0004125">
    <property type="term" value="F:L-seryl-tRNA(Sec) selenium transferase activity"/>
    <property type="evidence" value="ECO:0007669"/>
    <property type="project" value="UniProtKB-UniRule"/>
</dbReference>
<sequence length="474" mass="53561">MSLLKKLPPVHEVLDSEELSIIHRTYGVPKSLLKEWTNEELGQLRQQLLNEESTSFRSWSREEYTSFIHKQLQLRAKKYHPYILRRVINGTGTVLHTNLGRARLSERAMNQVIQSSKYYSNLEYNISSGGRGSRHSIIEDLLIKATGAEAAMVVNNNAAAVYLILRALTKGSEVVVSRGELVEIGGSFRVSSIMEESDATLVEVGTTNKTHPYDYEHAITDETKMFMKVHTSNFKTIGFTEEVSVKKLKEIARENKDQAPIIVYEDLGSGSLFPYMNEGIGDEPMVKQSMLNGADLISFSGDKLLGGPQAGIIAGSKELITKLKKHQLARVLRVDKMTLAALETTLFDYVYDRDAMKDIPAIRDIMKTQQEISTQLDQFITRIQKKYDTLSFSKEKDVSKVGGGTMPTEELPTWGFTVEKQRTSANDVEAFLRKGKIPLIGRIKEDRVFIDFRTITEEEMVIMETLLADLDRHK</sequence>
<proteinExistence type="inferred from homology"/>
<dbReference type="AlphaFoldDB" id="A0A323TJV3"/>
<dbReference type="NCBIfam" id="TIGR00474">
    <property type="entry name" value="selA"/>
    <property type="match status" value="1"/>
</dbReference>
<evidence type="ECO:0000313" key="11">
    <source>
        <dbReference type="Proteomes" id="UP000248214"/>
    </source>
</evidence>
<dbReference type="UniPathway" id="UPA00906">
    <property type="reaction ID" value="UER00896"/>
</dbReference>
<dbReference type="InterPro" id="IPR015421">
    <property type="entry name" value="PyrdxlP-dep_Trfase_major"/>
</dbReference>
<evidence type="ECO:0000256" key="1">
    <source>
        <dbReference type="ARBA" id="ARBA00001933"/>
    </source>
</evidence>
<dbReference type="EMBL" id="PDOD01000001">
    <property type="protein sequence ID" value="PYZ95271.1"/>
    <property type="molecule type" value="Genomic_DNA"/>
</dbReference>
<comment type="similarity">
    <text evidence="7 8">Belongs to the SelA family.</text>
</comment>
<dbReference type="PANTHER" id="PTHR32328">
    <property type="entry name" value="L-SERYL-TRNA(SEC) SELENIUM TRANSFERASE"/>
    <property type="match status" value="1"/>
</dbReference>
<dbReference type="EC" id="2.9.1.1" evidence="8"/>
<gene>
    <name evidence="8" type="primary">selA</name>
    <name evidence="10" type="ORF">CR194_07105</name>
</gene>
<accession>A0A323TJV3</accession>
<dbReference type="SUPFAM" id="SSF53383">
    <property type="entry name" value="PLP-dependent transferases"/>
    <property type="match status" value="1"/>
</dbReference>
<evidence type="ECO:0000256" key="6">
    <source>
        <dbReference type="ARBA" id="ARBA00023266"/>
    </source>
</evidence>
<evidence type="ECO:0000256" key="8">
    <source>
        <dbReference type="HAMAP-Rule" id="MF_00423"/>
    </source>
</evidence>
<dbReference type="GO" id="GO:0005737">
    <property type="term" value="C:cytoplasm"/>
    <property type="evidence" value="ECO:0007669"/>
    <property type="project" value="UniProtKB-SubCell"/>
</dbReference>
<keyword evidence="3 8" id="KW-0808">Transferase</keyword>
<evidence type="ECO:0000256" key="4">
    <source>
        <dbReference type="ARBA" id="ARBA00022898"/>
    </source>
</evidence>
<feature type="modified residue" description="N6-(pyridoxal phosphate)lysine" evidence="8 9">
    <location>
        <position position="303"/>
    </location>
</feature>
<dbReference type="InterPro" id="IPR018319">
    <property type="entry name" value="SelA-like"/>
</dbReference>
<dbReference type="Proteomes" id="UP000248214">
    <property type="component" value="Unassembled WGS sequence"/>
</dbReference>
<dbReference type="GO" id="GO:0001514">
    <property type="term" value="P:selenocysteine incorporation"/>
    <property type="evidence" value="ECO:0007669"/>
    <property type="project" value="UniProtKB-UniRule"/>
</dbReference>
<keyword evidence="5 8" id="KW-0648">Protein biosynthesis</keyword>
<evidence type="ECO:0000256" key="3">
    <source>
        <dbReference type="ARBA" id="ARBA00022679"/>
    </source>
</evidence>
<comment type="caution">
    <text evidence="10">The sequence shown here is derived from an EMBL/GenBank/DDBJ whole genome shotgun (WGS) entry which is preliminary data.</text>
</comment>
<evidence type="ECO:0000256" key="7">
    <source>
        <dbReference type="ARBA" id="ARBA00044507"/>
    </source>
</evidence>
<comment type="catalytic activity">
    <reaction evidence="8">
        <text>L-seryl-tRNA(Sec) + selenophosphate + H(+) = L-selenocysteinyl-tRNA(Sec) + phosphate</text>
        <dbReference type="Rhea" id="RHEA:22728"/>
        <dbReference type="Rhea" id="RHEA-COMP:9742"/>
        <dbReference type="Rhea" id="RHEA-COMP:9743"/>
        <dbReference type="ChEBI" id="CHEBI:15378"/>
        <dbReference type="ChEBI" id="CHEBI:16144"/>
        <dbReference type="ChEBI" id="CHEBI:43474"/>
        <dbReference type="ChEBI" id="CHEBI:78533"/>
        <dbReference type="ChEBI" id="CHEBI:78573"/>
        <dbReference type="EC" id="2.9.1.1"/>
    </reaction>
</comment>
<comment type="pathway">
    <text evidence="8">Aminoacyl-tRNA biosynthesis; selenocysteinyl-tRNA(Sec) biosynthesis; selenocysteinyl-tRNA(Sec) from L-seryl-tRNA(Sec) (bacterial route): step 1/1.</text>
</comment>
<keyword evidence="4 8" id="KW-0663">Pyridoxal phosphate</keyword>
<dbReference type="HAMAP" id="MF_00423">
    <property type="entry name" value="SelA"/>
    <property type="match status" value="1"/>
</dbReference>
<name>A0A323TJV3_9BACI</name>
<dbReference type="Gene3D" id="3.40.640.10">
    <property type="entry name" value="Type I PLP-dependent aspartate aminotransferase-like (Major domain)"/>
    <property type="match status" value="1"/>
</dbReference>
<reference evidence="10 11" key="1">
    <citation type="submission" date="2017-10" db="EMBL/GenBank/DDBJ databases">
        <title>Bacillus sp. nov., a halophilic bacterium isolated from a Keqin Lake.</title>
        <authorList>
            <person name="Wang H."/>
        </authorList>
    </citation>
    <scope>NUCLEOTIDE SEQUENCE [LARGE SCALE GENOMIC DNA]</scope>
    <source>
        <strain evidence="10 11">KQ-12</strain>
    </source>
</reference>
<evidence type="ECO:0000256" key="9">
    <source>
        <dbReference type="PIRSR" id="PIRSR618319-50"/>
    </source>
</evidence>
<dbReference type="Gene3D" id="3.90.1150.180">
    <property type="match status" value="1"/>
</dbReference>
<dbReference type="InterPro" id="IPR015424">
    <property type="entry name" value="PyrdxlP-dep_Trfase"/>
</dbReference>
<keyword evidence="11" id="KW-1185">Reference proteome</keyword>
<organism evidence="10 11">
    <name type="scientific">Salipaludibacillus keqinensis</name>
    <dbReference type="NCBI Taxonomy" id="2045207"/>
    <lineage>
        <taxon>Bacteria</taxon>
        <taxon>Bacillati</taxon>
        <taxon>Bacillota</taxon>
        <taxon>Bacilli</taxon>
        <taxon>Bacillales</taxon>
        <taxon>Bacillaceae</taxon>
    </lineage>
</organism>
<comment type="subcellular location">
    <subcellularLocation>
        <location evidence="8">Cytoplasm</location>
    </subcellularLocation>
</comment>
<dbReference type="GO" id="GO:0001717">
    <property type="term" value="P:conversion of seryl-tRNAsec to selenocys-tRNAsec"/>
    <property type="evidence" value="ECO:0007669"/>
    <property type="project" value="UniProtKB-UniRule"/>
</dbReference>
<keyword evidence="2 8" id="KW-0963">Cytoplasm</keyword>